<evidence type="ECO:0000313" key="13">
    <source>
        <dbReference type="EMBL" id="EED91703.1"/>
    </source>
</evidence>
<feature type="region of interest" description="Disordered" evidence="11">
    <location>
        <begin position="492"/>
        <end position="513"/>
    </location>
</feature>
<evidence type="ECO:0000256" key="4">
    <source>
        <dbReference type="ARBA" id="ARBA00022664"/>
    </source>
</evidence>
<feature type="transmembrane region" description="Helical" evidence="12">
    <location>
        <begin position="684"/>
        <end position="707"/>
    </location>
</feature>
<evidence type="ECO:0000313" key="14">
    <source>
        <dbReference type="Proteomes" id="UP000001449"/>
    </source>
</evidence>
<evidence type="ECO:0000256" key="7">
    <source>
        <dbReference type="ARBA" id="ARBA00023242"/>
    </source>
</evidence>
<keyword evidence="12" id="KW-0472">Membrane</keyword>
<name>B8C4D4_THAPS</name>
<feature type="compositionally biased region" description="Low complexity" evidence="11">
    <location>
        <begin position="538"/>
        <end position="550"/>
    </location>
</feature>
<evidence type="ECO:0000256" key="6">
    <source>
        <dbReference type="ARBA" id="ARBA00022912"/>
    </source>
</evidence>
<comment type="catalytic activity">
    <reaction evidence="8">
        <text>O-phospho-L-seryl-[protein] + H2O = L-seryl-[protein] + phosphate</text>
        <dbReference type="Rhea" id="RHEA:20629"/>
        <dbReference type="Rhea" id="RHEA-COMP:9863"/>
        <dbReference type="Rhea" id="RHEA-COMP:11604"/>
        <dbReference type="ChEBI" id="CHEBI:15377"/>
        <dbReference type="ChEBI" id="CHEBI:29999"/>
        <dbReference type="ChEBI" id="CHEBI:43474"/>
        <dbReference type="ChEBI" id="CHEBI:83421"/>
        <dbReference type="EC" id="3.1.3.16"/>
    </reaction>
</comment>
<dbReference type="GO" id="GO:0006369">
    <property type="term" value="P:termination of RNA polymerase II transcription"/>
    <property type="evidence" value="ECO:0000318"/>
    <property type="project" value="GO_Central"/>
</dbReference>
<dbReference type="GO" id="GO:0006397">
    <property type="term" value="P:mRNA processing"/>
    <property type="evidence" value="ECO:0007669"/>
    <property type="project" value="UniProtKB-KW"/>
</dbReference>
<proteinExistence type="inferred from homology"/>
<evidence type="ECO:0000256" key="9">
    <source>
        <dbReference type="ARBA" id="ARBA00048336"/>
    </source>
</evidence>
<dbReference type="Gene3D" id="3.40.50.2300">
    <property type="match status" value="1"/>
</dbReference>
<feature type="transmembrane region" description="Helical" evidence="12">
    <location>
        <begin position="925"/>
        <end position="947"/>
    </location>
</feature>
<feature type="transmembrane region" description="Helical" evidence="12">
    <location>
        <begin position="645"/>
        <end position="664"/>
    </location>
</feature>
<feature type="compositionally biased region" description="Basic and acidic residues" evidence="11">
    <location>
        <begin position="504"/>
        <end position="513"/>
    </location>
</feature>
<dbReference type="AlphaFoldDB" id="B8C4D4"/>
<keyword evidence="14" id="KW-1185">Reference proteome</keyword>
<dbReference type="GeneID" id="7444566"/>
<keyword evidence="5" id="KW-0378">Hydrolase</keyword>
<dbReference type="RefSeq" id="XP_002291596.1">
    <property type="nucleotide sequence ID" value="XM_002291560.1"/>
</dbReference>
<dbReference type="PaxDb" id="35128-Thaps6458"/>
<dbReference type="HOGENOM" id="CLU_310486_0_0_1"/>
<keyword evidence="4" id="KW-0507">mRNA processing</keyword>
<feature type="transmembrane region" description="Helical" evidence="12">
    <location>
        <begin position="762"/>
        <end position="780"/>
    </location>
</feature>
<reference evidence="13 14" key="2">
    <citation type="journal article" date="2008" name="Nature">
        <title>The Phaeodactylum genome reveals the evolutionary history of diatom genomes.</title>
        <authorList>
            <person name="Bowler C."/>
            <person name="Allen A.E."/>
            <person name="Badger J.H."/>
            <person name="Grimwood J."/>
            <person name="Jabbari K."/>
            <person name="Kuo A."/>
            <person name="Maheswari U."/>
            <person name="Martens C."/>
            <person name="Maumus F."/>
            <person name="Otillar R.P."/>
            <person name="Rayko E."/>
            <person name="Salamov A."/>
            <person name="Vandepoele K."/>
            <person name="Beszteri B."/>
            <person name="Gruber A."/>
            <person name="Heijde M."/>
            <person name="Katinka M."/>
            <person name="Mock T."/>
            <person name="Valentin K."/>
            <person name="Verret F."/>
            <person name="Berges J.A."/>
            <person name="Brownlee C."/>
            <person name="Cadoret J.P."/>
            <person name="Chiovitti A."/>
            <person name="Choi C.J."/>
            <person name="Coesel S."/>
            <person name="De Martino A."/>
            <person name="Detter J.C."/>
            <person name="Durkin C."/>
            <person name="Falciatore A."/>
            <person name="Fournet J."/>
            <person name="Haruta M."/>
            <person name="Huysman M.J."/>
            <person name="Jenkins B.D."/>
            <person name="Jiroutova K."/>
            <person name="Jorgensen R.E."/>
            <person name="Joubert Y."/>
            <person name="Kaplan A."/>
            <person name="Kroger N."/>
            <person name="Kroth P.G."/>
            <person name="La Roche J."/>
            <person name="Lindquist E."/>
            <person name="Lommer M."/>
            <person name="Martin-Jezequel V."/>
            <person name="Lopez P.J."/>
            <person name="Lucas S."/>
            <person name="Mangogna M."/>
            <person name="McGinnis K."/>
            <person name="Medlin L.K."/>
            <person name="Montsant A."/>
            <person name="Oudot-Le Secq M.P."/>
            <person name="Napoli C."/>
            <person name="Obornik M."/>
            <person name="Parker M.S."/>
            <person name="Petit J.L."/>
            <person name="Porcel B.M."/>
            <person name="Poulsen N."/>
            <person name="Robison M."/>
            <person name="Rychlewski L."/>
            <person name="Rynearson T.A."/>
            <person name="Schmutz J."/>
            <person name="Shapiro H."/>
            <person name="Siaut M."/>
            <person name="Stanley M."/>
            <person name="Sussman M.R."/>
            <person name="Taylor A.R."/>
            <person name="Vardi A."/>
            <person name="von Dassow P."/>
            <person name="Vyverman W."/>
            <person name="Willis A."/>
            <person name="Wyrwicz L.S."/>
            <person name="Rokhsar D.S."/>
            <person name="Weissenbach J."/>
            <person name="Armbrust E.V."/>
            <person name="Green B.R."/>
            <person name="Van de Peer Y."/>
            <person name="Grigoriev I.V."/>
        </authorList>
    </citation>
    <scope>NUCLEOTIDE SEQUENCE [LARGE SCALE GENOMIC DNA]</scope>
    <source>
        <strain evidence="13 14">CCMP1335</strain>
    </source>
</reference>
<dbReference type="GO" id="GO:0005847">
    <property type="term" value="C:mRNA cleavage and polyadenylation specificity factor complex"/>
    <property type="evidence" value="ECO:0000318"/>
    <property type="project" value="GO_Central"/>
</dbReference>
<protein>
    <recommendedName>
        <fullName evidence="3">protein-serine/threonine phosphatase</fullName>
        <ecNumber evidence="3">3.1.3.16</ecNumber>
    </recommendedName>
</protein>
<dbReference type="STRING" id="35128.B8C4D4"/>
<feature type="transmembrane region" description="Helical" evidence="12">
    <location>
        <begin position="593"/>
        <end position="614"/>
    </location>
</feature>
<dbReference type="KEGG" id="tps:THAPSDRAFT_6458"/>
<gene>
    <name evidence="13" type="ORF">THAPSDRAFT_6458</name>
</gene>
<evidence type="ECO:0000256" key="10">
    <source>
        <dbReference type="SAM" id="Coils"/>
    </source>
</evidence>
<keyword evidence="10" id="KW-0175">Coiled coil</keyword>
<evidence type="ECO:0000256" key="2">
    <source>
        <dbReference type="ARBA" id="ARBA00008978"/>
    </source>
</evidence>
<sequence>MRVESYGTGTQVRLPGKSSMEPRIFKFGTPYSEMYASMSATPEDEAFFVHNGVLQLCKRGSSVKLAPQRWQDTPSKAIQTHDVVIAFEERIYDAVVEDLQTREPTEDFKAIHVICLDTKDNPHEAKLQGRVALELCWLLEQTEDLDAEAAELVERFQDEQMTHTQIKRDFTVLSISTNVNTRVLPRDHYSHGKREMISDPLGVYLLGGSALYTQTKTTQHLTQMAELATKSTEITLLATAELESSIELQTKSAIDSEEGLELQSESIELETDAEEEFAKAAEETILAEEYEEQASALEKQSAKDALESETAFSQAKELELNSQQLQIKADEDRVSAAINEDKSVAMMVEVAKAKQSADGAEVKAGEYEGIALKDEAKSLKEGEALVKTETGALEDAEAVAACEVIPFLNIICDIGGAITEAGYQTVAAIEGAKSAVESIAAASAQGKERAQLVLAAEKYEEAGLDVAKAEEFQAIAGEDSEMAATESEESIAMKGEGKQAQLFGDEKAEDSKREEALAAFDEEKALEHNAKAARDEAIAAQEESSAIAAQTDSGEHLSQSTEEEFESQSERLDAEGKESEAENMMKQSIGEGLIALECVVSSVFTAGTVVYICVIRILTKSVVPGIVSVWKGDTEISAIGIGSRLIRVMMHLGVIAGAFVALSGRFAEFEDMTTQSRWEALIRLALVAGTMESILIHLMATAICCFVKGVKTKTTTLATVIAFLEGIFHSVPLVLIECLILLTLFGPSVFELPYLTTMNPALIWMTLLPISIVYVWFFRLKPALDKIESSTQCKRSMSDDLEEAQFCADGNDEQSSALINKNVDQEYGSMEEVSITISSKDNCDIGSELTALSSVEDRSINNEVSSSQGFLARCNNAIHQFLDGLRLPLDVLVICIMTMLLYHSQPAIPVLQPIAKSSLGMLSSWVSVPVMIVAFVIIMGVVHLVFIR</sequence>
<evidence type="ECO:0000256" key="5">
    <source>
        <dbReference type="ARBA" id="ARBA00022801"/>
    </source>
</evidence>
<reference evidence="13 14" key="1">
    <citation type="journal article" date="2004" name="Science">
        <title>The genome of the diatom Thalassiosira pseudonana: ecology, evolution, and metabolism.</title>
        <authorList>
            <person name="Armbrust E.V."/>
            <person name="Berges J.A."/>
            <person name="Bowler C."/>
            <person name="Green B.R."/>
            <person name="Martinez D."/>
            <person name="Putnam N.H."/>
            <person name="Zhou S."/>
            <person name="Allen A.E."/>
            <person name="Apt K.E."/>
            <person name="Bechner M."/>
            <person name="Brzezinski M.A."/>
            <person name="Chaal B.K."/>
            <person name="Chiovitti A."/>
            <person name="Davis A.K."/>
            <person name="Demarest M.S."/>
            <person name="Detter J.C."/>
            <person name="Glavina T."/>
            <person name="Goodstein D."/>
            <person name="Hadi M.Z."/>
            <person name="Hellsten U."/>
            <person name="Hildebrand M."/>
            <person name="Jenkins B.D."/>
            <person name="Jurka J."/>
            <person name="Kapitonov V.V."/>
            <person name="Kroger N."/>
            <person name="Lau W.W."/>
            <person name="Lane T.W."/>
            <person name="Larimer F.W."/>
            <person name="Lippmeier J.C."/>
            <person name="Lucas S."/>
            <person name="Medina M."/>
            <person name="Montsant A."/>
            <person name="Obornik M."/>
            <person name="Parker M.S."/>
            <person name="Palenik B."/>
            <person name="Pazour G.J."/>
            <person name="Richardson P.M."/>
            <person name="Rynearson T.A."/>
            <person name="Saito M.A."/>
            <person name="Schwartz D.C."/>
            <person name="Thamatrakoln K."/>
            <person name="Valentin K."/>
            <person name="Vardi A."/>
            <person name="Wilkerson F.P."/>
            <person name="Rokhsar D.S."/>
        </authorList>
    </citation>
    <scope>NUCLEOTIDE SEQUENCE [LARGE SCALE GENOMIC DNA]</scope>
    <source>
        <strain evidence="13 14">CCMP1335</strain>
    </source>
</reference>
<feature type="compositionally biased region" description="Basic and acidic residues" evidence="11">
    <location>
        <begin position="568"/>
        <end position="580"/>
    </location>
</feature>
<dbReference type="InParanoid" id="B8C4D4"/>
<dbReference type="EC" id="3.1.3.16" evidence="3"/>
<evidence type="ECO:0000256" key="11">
    <source>
        <dbReference type="SAM" id="MobiDB-lite"/>
    </source>
</evidence>
<keyword evidence="12" id="KW-0812">Transmembrane</keyword>
<dbReference type="Pfam" id="PF04722">
    <property type="entry name" value="Ssu72"/>
    <property type="match status" value="1"/>
</dbReference>
<keyword evidence="7" id="KW-0539">Nucleus</keyword>
<feature type="transmembrane region" description="Helical" evidence="12">
    <location>
        <begin position="887"/>
        <end position="905"/>
    </location>
</feature>
<dbReference type="GO" id="GO:0008420">
    <property type="term" value="F:RNA polymerase II CTD heptapeptide repeat phosphatase activity"/>
    <property type="evidence" value="ECO:0000318"/>
    <property type="project" value="GO_Central"/>
</dbReference>
<comment type="catalytic activity">
    <reaction evidence="9">
        <text>O-phospho-L-threonyl-[protein] + H2O = L-threonyl-[protein] + phosphate</text>
        <dbReference type="Rhea" id="RHEA:47004"/>
        <dbReference type="Rhea" id="RHEA-COMP:11060"/>
        <dbReference type="Rhea" id="RHEA-COMP:11605"/>
        <dbReference type="ChEBI" id="CHEBI:15377"/>
        <dbReference type="ChEBI" id="CHEBI:30013"/>
        <dbReference type="ChEBI" id="CHEBI:43474"/>
        <dbReference type="ChEBI" id="CHEBI:61977"/>
        <dbReference type="EC" id="3.1.3.16"/>
    </reaction>
</comment>
<organism evidence="13 14">
    <name type="scientific">Thalassiosira pseudonana</name>
    <name type="common">Marine diatom</name>
    <name type="synonym">Cyclotella nana</name>
    <dbReference type="NCBI Taxonomy" id="35128"/>
    <lineage>
        <taxon>Eukaryota</taxon>
        <taxon>Sar</taxon>
        <taxon>Stramenopiles</taxon>
        <taxon>Ochrophyta</taxon>
        <taxon>Bacillariophyta</taxon>
        <taxon>Coscinodiscophyceae</taxon>
        <taxon>Thalassiosirophycidae</taxon>
        <taxon>Thalassiosirales</taxon>
        <taxon>Thalassiosiraceae</taxon>
        <taxon>Thalassiosira</taxon>
    </lineage>
</organism>
<accession>B8C4D4</accession>
<evidence type="ECO:0000256" key="8">
    <source>
        <dbReference type="ARBA" id="ARBA00047761"/>
    </source>
</evidence>
<evidence type="ECO:0000256" key="3">
    <source>
        <dbReference type="ARBA" id="ARBA00013081"/>
    </source>
</evidence>
<feature type="coiled-coil region" evidence="10">
    <location>
        <begin position="280"/>
        <end position="307"/>
    </location>
</feature>
<feature type="transmembrane region" description="Helical" evidence="12">
    <location>
        <begin position="719"/>
        <end position="742"/>
    </location>
</feature>
<evidence type="ECO:0000256" key="1">
    <source>
        <dbReference type="ARBA" id="ARBA00004123"/>
    </source>
</evidence>
<comment type="similarity">
    <text evidence="2">Belongs to the SSU72 phosphatase family.</text>
</comment>
<dbReference type="EMBL" id="CM000643">
    <property type="protein sequence ID" value="EED91703.1"/>
    <property type="molecule type" value="Genomic_DNA"/>
</dbReference>
<dbReference type="Proteomes" id="UP000001449">
    <property type="component" value="Chromosome 6"/>
</dbReference>
<feature type="region of interest" description="Disordered" evidence="11">
    <location>
        <begin position="530"/>
        <end position="583"/>
    </location>
</feature>
<keyword evidence="6" id="KW-0904">Protein phosphatase</keyword>
<dbReference type="PANTHER" id="PTHR20383">
    <property type="entry name" value="RNA POLYMERASE II SUBUNIT A C-TERMINAL DOMAIN PHOSPHATASE"/>
    <property type="match status" value="1"/>
</dbReference>
<evidence type="ECO:0000256" key="12">
    <source>
        <dbReference type="SAM" id="Phobius"/>
    </source>
</evidence>
<dbReference type="eggNOG" id="KOG2424">
    <property type="taxonomic scope" value="Eukaryota"/>
</dbReference>
<keyword evidence="12" id="KW-1133">Transmembrane helix</keyword>
<dbReference type="InterPro" id="IPR006811">
    <property type="entry name" value="RNA_pol_II_suA"/>
</dbReference>
<comment type="subcellular location">
    <subcellularLocation>
        <location evidence="1">Nucleus</location>
    </subcellularLocation>
</comment>